<comment type="caution">
    <text evidence="2">The sequence shown here is derived from an EMBL/GenBank/DDBJ whole genome shotgun (WGS) entry which is preliminary data.</text>
</comment>
<organism evidence="2 3">
    <name type="scientific">Chryseobacterium lacus</name>
    <dbReference type="NCBI Taxonomy" id="2058346"/>
    <lineage>
        <taxon>Bacteria</taxon>
        <taxon>Pseudomonadati</taxon>
        <taxon>Bacteroidota</taxon>
        <taxon>Flavobacteriia</taxon>
        <taxon>Flavobacteriales</taxon>
        <taxon>Weeksellaceae</taxon>
        <taxon>Chryseobacterium group</taxon>
        <taxon>Chryseobacterium</taxon>
    </lineage>
</organism>
<evidence type="ECO:0000256" key="1">
    <source>
        <dbReference type="SAM" id="SignalP"/>
    </source>
</evidence>
<evidence type="ECO:0008006" key="4">
    <source>
        <dbReference type="Google" id="ProtNLM"/>
    </source>
</evidence>
<dbReference type="RefSeq" id="WP_114303051.1">
    <property type="nucleotide sequence ID" value="NZ_QPIE01000002.1"/>
</dbReference>
<evidence type="ECO:0000313" key="3">
    <source>
        <dbReference type="Proteomes" id="UP000252172"/>
    </source>
</evidence>
<name>A0A368N0P3_9FLAO</name>
<dbReference type="OrthoDB" id="1150971at2"/>
<reference evidence="2 3" key="1">
    <citation type="submission" date="2018-07" db="EMBL/GenBank/DDBJ databases">
        <title>Chryseobacterium lacus sp. nov., isolated from lake water.</title>
        <authorList>
            <person name="Li C.-M."/>
        </authorList>
    </citation>
    <scope>NUCLEOTIDE SEQUENCE [LARGE SCALE GENOMIC DNA]</scope>
    <source>
        <strain evidence="2 3">YLOS41</strain>
    </source>
</reference>
<feature type="signal peptide" evidence="1">
    <location>
        <begin position="1"/>
        <end position="18"/>
    </location>
</feature>
<dbReference type="EMBL" id="QPIE01000002">
    <property type="protein sequence ID" value="RCU44072.1"/>
    <property type="molecule type" value="Genomic_DNA"/>
</dbReference>
<gene>
    <name evidence="2" type="ORF">DQ356_03390</name>
</gene>
<evidence type="ECO:0000313" key="2">
    <source>
        <dbReference type="EMBL" id="RCU44072.1"/>
    </source>
</evidence>
<dbReference type="Proteomes" id="UP000252172">
    <property type="component" value="Unassembled WGS sequence"/>
</dbReference>
<protein>
    <recommendedName>
        <fullName evidence="4">Tetratricopeptide repeat protein</fullName>
    </recommendedName>
</protein>
<keyword evidence="3" id="KW-1185">Reference proteome</keyword>
<dbReference type="AlphaFoldDB" id="A0A368N0P3"/>
<feature type="chain" id="PRO_5016587292" description="Tetratricopeptide repeat protein" evidence="1">
    <location>
        <begin position="19"/>
        <end position="124"/>
    </location>
</feature>
<accession>A0A368N0P3</accession>
<proteinExistence type="predicted"/>
<sequence length="124" mass="14269">MKKNLFILLLCLGFVAHAQTSFDSKIKEKTAKLDRASTVEEYDILFAEFSELVRTDHPNRWQAYYYAGFTQYKKAETLMKANDKSGAIEANGLAYKYANGNAENLKPEVKKLLQQILDQKKRLQ</sequence>
<keyword evidence="1" id="KW-0732">Signal</keyword>